<dbReference type="PANTHER" id="PTHR34981:SF1">
    <property type="entry name" value="CELL DIVISION PROTEIN ZAPA"/>
    <property type="match status" value="1"/>
</dbReference>
<evidence type="ECO:0000256" key="2">
    <source>
        <dbReference type="ARBA" id="ARBA00010074"/>
    </source>
</evidence>
<dbReference type="GO" id="GO:0030428">
    <property type="term" value="C:cell septum"/>
    <property type="evidence" value="ECO:0007669"/>
    <property type="project" value="TreeGrafter"/>
</dbReference>
<sequence>MADAETVPVTVHILDREYRIACREDEKESLVASARYLSDRMREIRDSGNIVGMDRVAVIAALNITNELLLEREEHSRERSDTRERIARLTERIDEALEAEEAGGDKREQPPSPSSS</sequence>
<evidence type="ECO:0000256" key="1">
    <source>
        <dbReference type="ARBA" id="ARBA00004496"/>
    </source>
</evidence>
<keyword evidence="8" id="KW-0131">Cell cycle</keyword>
<evidence type="ECO:0000313" key="14">
    <source>
        <dbReference type="Proteomes" id="UP000198611"/>
    </source>
</evidence>
<comment type="subcellular location">
    <subcellularLocation>
        <location evidence="1">Cytoplasm</location>
    </subcellularLocation>
</comment>
<dbReference type="GO" id="GO:0043093">
    <property type="term" value="P:FtsZ-dependent cytokinesis"/>
    <property type="evidence" value="ECO:0007669"/>
    <property type="project" value="TreeGrafter"/>
</dbReference>
<evidence type="ECO:0000256" key="5">
    <source>
        <dbReference type="ARBA" id="ARBA00022618"/>
    </source>
</evidence>
<dbReference type="RefSeq" id="WP_093428274.1">
    <property type="nucleotide sequence ID" value="NZ_FOMJ01000005.1"/>
</dbReference>
<dbReference type="Gene3D" id="1.20.5.50">
    <property type="match status" value="1"/>
</dbReference>
<evidence type="ECO:0000256" key="10">
    <source>
        <dbReference type="ARBA" id="ARBA00026068"/>
    </source>
</evidence>
<comment type="similarity">
    <text evidence="2">Belongs to the ZapA family. Type 1 subfamily.</text>
</comment>
<keyword evidence="6" id="KW-0175">Coiled coil</keyword>
<reference evidence="13 14" key="1">
    <citation type="submission" date="2016-10" db="EMBL/GenBank/DDBJ databases">
        <authorList>
            <person name="de Groot N.N."/>
        </authorList>
    </citation>
    <scope>NUCLEOTIDE SEQUENCE [LARGE SCALE GENOMIC DNA]</scope>
    <source>
        <strain evidence="13 14">HL3</strain>
    </source>
</reference>
<keyword evidence="5 13" id="KW-0132">Cell division</keyword>
<evidence type="ECO:0000256" key="4">
    <source>
        <dbReference type="ARBA" id="ARBA00022490"/>
    </source>
</evidence>
<keyword evidence="14" id="KW-1185">Reference proteome</keyword>
<organism evidence="13 14">
    <name type="scientific">Thiohalospira halophila DSM 15071</name>
    <dbReference type="NCBI Taxonomy" id="1123397"/>
    <lineage>
        <taxon>Bacteria</taxon>
        <taxon>Pseudomonadati</taxon>
        <taxon>Pseudomonadota</taxon>
        <taxon>Gammaproteobacteria</taxon>
        <taxon>Thiohalospirales</taxon>
        <taxon>Thiohalospiraceae</taxon>
        <taxon>Thiohalospira</taxon>
    </lineage>
</organism>
<comment type="subunit">
    <text evidence="10">Homodimer. Interacts with FtsZ.</text>
</comment>
<dbReference type="SUPFAM" id="SSF102829">
    <property type="entry name" value="Cell division protein ZapA-like"/>
    <property type="match status" value="1"/>
</dbReference>
<dbReference type="GO" id="GO:0032153">
    <property type="term" value="C:cell division site"/>
    <property type="evidence" value="ECO:0007669"/>
    <property type="project" value="TreeGrafter"/>
</dbReference>
<evidence type="ECO:0000256" key="11">
    <source>
        <dbReference type="ARBA" id="ARBA00033158"/>
    </source>
</evidence>
<dbReference type="GO" id="GO:0005829">
    <property type="term" value="C:cytosol"/>
    <property type="evidence" value="ECO:0007669"/>
    <property type="project" value="TreeGrafter"/>
</dbReference>
<dbReference type="PANTHER" id="PTHR34981">
    <property type="entry name" value="CELL DIVISION PROTEIN ZAPA"/>
    <property type="match status" value="1"/>
</dbReference>
<dbReference type="Proteomes" id="UP000198611">
    <property type="component" value="Unassembled WGS sequence"/>
</dbReference>
<evidence type="ECO:0000256" key="6">
    <source>
        <dbReference type="ARBA" id="ARBA00023054"/>
    </source>
</evidence>
<dbReference type="AlphaFoldDB" id="A0A1I1SA88"/>
<proteinExistence type="inferred from homology"/>
<feature type="region of interest" description="Disordered" evidence="12">
    <location>
        <begin position="93"/>
        <end position="116"/>
    </location>
</feature>
<dbReference type="STRING" id="1123397.SAMN05660831_01629"/>
<dbReference type="Pfam" id="PF05164">
    <property type="entry name" value="ZapA"/>
    <property type="match status" value="1"/>
</dbReference>
<dbReference type="Gene3D" id="3.30.160.880">
    <property type="entry name" value="Cell division protein ZapA protomer, N-terminal domain"/>
    <property type="match status" value="1"/>
</dbReference>
<evidence type="ECO:0000256" key="3">
    <source>
        <dbReference type="ARBA" id="ARBA00015195"/>
    </source>
</evidence>
<accession>A0A1I1SA88</accession>
<dbReference type="InterPro" id="IPR007838">
    <property type="entry name" value="Cell_div_ZapA-like"/>
</dbReference>
<evidence type="ECO:0000256" key="9">
    <source>
        <dbReference type="ARBA" id="ARBA00024910"/>
    </source>
</evidence>
<protein>
    <recommendedName>
        <fullName evidence="3">Cell division protein ZapA</fullName>
    </recommendedName>
    <alternativeName>
        <fullName evidence="11">Z ring-associated protein ZapA</fullName>
    </alternativeName>
</protein>
<dbReference type="EMBL" id="FOMJ01000005">
    <property type="protein sequence ID" value="SFD43409.1"/>
    <property type="molecule type" value="Genomic_DNA"/>
</dbReference>
<keyword evidence="7" id="KW-0717">Septation</keyword>
<dbReference type="InterPro" id="IPR036192">
    <property type="entry name" value="Cell_div_ZapA-like_sf"/>
</dbReference>
<name>A0A1I1SA88_9GAMM</name>
<evidence type="ECO:0000313" key="13">
    <source>
        <dbReference type="EMBL" id="SFD43409.1"/>
    </source>
</evidence>
<evidence type="ECO:0000256" key="7">
    <source>
        <dbReference type="ARBA" id="ARBA00023210"/>
    </source>
</evidence>
<gene>
    <name evidence="13" type="ORF">SAMN05660831_01629</name>
</gene>
<dbReference type="GO" id="GO:0000921">
    <property type="term" value="P:septin ring assembly"/>
    <property type="evidence" value="ECO:0007669"/>
    <property type="project" value="TreeGrafter"/>
</dbReference>
<dbReference type="InterPro" id="IPR042233">
    <property type="entry name" value="Cell_div_ZapA_N"/>
</dbReference>
<evidence type="ECO:0000256" key="12">
    <source>
        <dbReference type="SAM" id="MobiDB-lite"/>
    </source>
</evidence>
<evidence type="ECO:0000256" key="8">
    <source>
        <dbReference type="ARBA" id="ARBA00023306"/>
    </source>
</evidence>
<dbReference type="GO" id="GO:0000917">
    <property type="term" value="P:division septum assembly"/>
    <property type="evidence" value="ECO:0007669"/>
    <property type="project" value="UniProtKB-KW"/>
</dbReference>
<comment type="function">
    <text evidence="9">Activator of cell division through the inhibition of FtsZ GTPase activity, therefore promoting FtsZ assembly into bundles of protofilaments necessary for the formation of the division Z ring. It is recruited early at mid-cell but it is not essential for cell division.</text>
</comment>
<dbReference type="OrthoDB" id="5772359at2"/>
<keyword evidence="4" id="KW-0963">Cytoplasm</keyword>